<name>A0ABM0TPZ9_CAMSA</name>
<protein>
    <submittedName>
        <fullName evidence="3">F-box protein DOR-like</fullName>
    </submittedName>
</protein>
<dbReference type="InterPro" id="IPR001810">
    <property type="entry name" value="F-box_dom"/>
</dbReference>
<feature type="domain" description="F-box" evidence="1">
    <location>
        <begin position="38"/>
        <end position="78"/>
    </location>
</feature>
<organism evidence="2 3">
    <name type="scientific">Camelina sativa</name>
    <name type="common">False flax</name>
    <name type="synonym">Myagrum sativum</name>
    <dbReference type="NCBI Taxonomy" id="90675"/>
    <lineage>
        <taxon>Eukaryota</taxon>
        <taxon>Viridiplantae</taxon>
        <taxon>Streptophyta</taxon>
        <taxon>Embryophyta</taxon>
        <taxon>Tracheophyta</taxon>
        <taxon>Spermatophyta</taxon>
        <taxon>Magnoliopsida</taxon>
        <taxon>eudicotyledons</taxon>
        <taxon>Gunneridae</taxon>
        <taxon>Pentapetalae</taxon>
        <taxon>rosids</taxon>
        <taxon>malvids</taxon>
        <taxon>Brassicales</taxon>
        <taxon>Brassicaceae</taxon>
        <taxon>Camelineae</taxon>
        <taxon>Camelina</taxon>
    </lineage>
</organism>
<evidence type="ECO:0000313" key="3">
    <source>
        <dbReference type="RefSeq" id="XP_010429532.1"/>
    </source>
</evidence>
<reference evidence="3" key="2">
    <citation type="submission" date="2025-08" db="UniProtKB">
        <authorList>
            <consortium name="RefSeq"/>
        </authorList>
    </citation>
    <scope>IDENTIFICATION</scope>
    <source>
        <tissue evidence="3">Leaf</tissue>
    </source>
</reference>
<dbReference type="PANTHER" id="PTHR31111">
    <property type="entry name" value="BNAA05G37150D PROTEIN-RELATED"/>
    <property type="match status" value="1"/>
</dbReference>
<dbReference type="SUPFAM" id="SSF81383">
    <property type="entry name" value="F-box domain"/>
    <property type="match status" value="1"/>
</dbReference>
<gene>
    <name evidence="3" type="primary">LOC104714005</name>
</gene>
<sequence length="195" mass="22359">MKKLKLKQLASDDDDRLNLTISKCNTCIPSSYSLSDSIPPDVFTEIISRLPAKSIPNCRRVSKSWAATLRSSDFDELFLTKSPNQPLILFAFMIEARLPFFTSPQDHHEDYSSLEATRHHTYLQIDRFSKITPPVRGLVCIEDKRKMLVICNPITGESVTLPKPESNLIWSRTVLGYEPVEKQFKVREVELYPQT</sequence>
<dbReference type="Pfam" id="PF08268">
    <property type="entry name" value="FBA_3"/>
    <property type="match status" value="1"/>
</dbReference>
<dbReference type="Pfam" id="PF00646">
    <property type="entry name" value="F-box"/>
    <property type="match status" value="1"/>
</dbReference>
<reference evidence="2" key="1">
    <citation type="journal article" date="2014" name="Nat. Commun.">
        <title>The emerging biofuel crop Camelina sativa retains a highly undifferentiated hexaploid genome structure.</title>
        <authorList>
            <person name="Kagale S."/>
            <person name="Koh C."/>
            <person name="Nixon J."/>
            <person name="Bollina V."/>
            <person name="Clarke W.E."/>
            <person name="Tuteja R."/>
            <person name="Spillane C."/>
            <person name="Robinson S.J."/>
            <person name="Links M.G."/>
            <person name="Clarke C."/>
            <person name="Higgins E.E."/>
            <person name="Huebert T."/>
            <person name="Sharpe A.G."/>
            <person name="Parkin I.A."/>
        </authorList>
    </citation>
    <scope>NUCLEOTIDE SEQUENCE [LARGE SCALE GENOMIC DNA]</scope>
    <source>
        <strain evidence="2">cv. DH55</strain>
    </source>
</reference>
<dbReference type="Gene3D" id="1.20.1280.50">
    <property type="match status" value="1"/>
</dbReference>
<evidence type="ECO:0000259" key="1">
    <source>
        <dbReference type="SMART" id="SM00256"/>
    </source>
</evidence>
<dbReference type="SMART" id="SM00256">
    <property type="entry name" value="FBOX"/>
    <property type="match status" value="1"/>
</dbReference>
<dbReference type="RefSeq" id="XP_010429532.1">
    <property type="nucleotide sequence ID" value="XM_010431230.2"/>
</dbReference>
<dbReference type="InterPro" id="IPR013187">
    <property type="entry name" value="F-box-assoc_dom_typ3"/>
</dbReference>
<dbReference type="PANTHER" id="PTHR31111:SF125">
    <property type="entry name" value="F-BOX PROTEIN CPR30-LIKE"/>
    <property type="match status" value="1"/>
</dbReference>
<dbReference type="Proteomes" id="UP000694864">
    <property type="component" value="Chromosome 9"/>
</dbReference>
<dbReference type="InterPro" id="IPR036047">
    <property type="entry name" value="F-box-like_dom_sf"/>
</dbReference>
<dbReference type="NCBIfam" id="TIGR01640">
    <property type="entry name" value="F_box_assoc_1"/>
    <property type="match status" value="1"/>
</dbReference>
<evidence type="ECO:0000313" key="2">
    <source>
        <dbReference type="Proteomes" id="UP000694864"/>
    </source>
</evidence>
<accession>A0ABM0TPZ9</accession>
<dbReference type="GeneID" id="104714005"/>
<dbReference type="InterPro" id="IPR017451">
    <property type="entry name" value="F-box-assoc_interact_dom"/>
</dbReference>
<keyword evidence="2" id="KW-1185">Reference proteome</keyword>
<proteinExistence type="predicted"/>